<dbReference type="AlphaFoldDB" id="F2UF82"/>
<name>F2UF82_SALR5</name>
<dbReference type="InterPro" id="IPR010473">
    <property type="entry name" value="GTPase-bd"/>
</dbReference>
<feature type="domain" description="Formin GTPase-binding" evidence="1">
    <location>
        <begin position="34"/>
        <end position="176"/>
    </location>
</feature>
<dbReference type="PANTHER" id="PTHR45857">
    <property type="entry name" value="FORMIN-LIKE PROTEIN"/>
    <property type="match status" value="1"/>
</dbReference>
<dbReference type="Gene3D" id="1.25.10.10">
    <property type="entry name" value="Leucine-rich Repeat Variant"/>
    <property type="match status" value="1"/>
</dbReference>
<dbReference type="InterPro" id="IPR011989">
    <property type="entry name" value="ARM-like"/>
</dbReference>
<dbReference type="InParanoid" id="F2UF82"/>
<dbReference type="InterPro" id="IPR043592">
    <property type="entry name" value="FMNL_animal"/>
</dbReference>
<gene>
    <name evidence="2" type="ORF">PTSG_06934</name>
</gene>
<accession>F2UF82</accession>
<dbReference type="EMBL" id="GL832971">
    <property type="protein sequence ID" value="EGD75282.1"/>
    <property type="molecule type" value="Genomic_DNA"/>
</dbReference>
<organism evidence="3">
    <name type="scientific">Salpingoeca rosetta (strain ATCC 50818 / BSB-021)</name>
    <dbReference type="NCBI Taxonomy" id="946362"/>
    <lineage>
        <taxon>Eukaryota</taxon>
        <taxon>Choanoflagellata</taxon>
        <taxon>Craspedida</taxon>
        <taxon>Salpingoecidae</taxon>
        <taxon>Salpingoeca</taxon>
    </lineage>
</organism>
<dbReference type="SMART" id="SM01140">
    <property type="entry name" value="Drf_GBD"/>
    <property type="match status" value="1"/>
</dbReference>
<dbReference type="OrthoDB" id="1668162at2759"/>
<reference evidence="2" key="1">
    <citation type="submission" date="2009-08" db="EMBL/GenBank/DDBJ databases">
        <title>Annotation of Salpingoeca rosetta.</title>
        <authorList>
            <consortium name="The Broad Institute Genome Sequencing Platform"/>
            <person name="Russ C."/>
            <person name="Cuomo C."/>
            <person name="Burger G."/>
            <person name="Gray M.W."/>
            <person name="Holland P.W.H."/>
            <person name="King N."/>
            <person name="Lang F.B.F."/>
            <person name="Roger A.J."/>
            <person name="Ruiz-Trillo I."/>
            <person name="Young S.K."/>
            <person name="Zeng Q."/>
            <person name="Gargeya S."/>
            <person name="Alvarado L."/>
            <person name="Berlin A."/>
            <person name="Chapman S.B."/>
            <person name="Chen Z."/>
            <person name="Freedman E."/>
            <person name="Gellesch M."/>
            <person name="Goldberg J."/>
            <person name="Griggs A."/>
            <person name="Gujja S."/>
            <person name="Heilman E."/>
            <person name="Heiman D."/>
            <person name="Howarth C."/>
            <person name="Mehta T."/>
            <person name="Neiman D."/>
            <person name="Pearson M."/>
            <person name="Roberts A."/>
            <person name="Saif S."/>
            <person name="Shea T."/>
            <person name="Shenoy N."/>
            <person name="Sisk P."/>
            <person name="Stolte C."/>
            <person name="Sykes S."/>
            <person name="White J."/>
            <person name="Yandava C."/>
            <person name="Haas B."/>
            <person name="Nusbaum C."/>
            <person name="Birren B."/>
        </authorList>
    </citation>
    <scope>NUCLEOTIDE SEQUENCE [LARGE SCALE GENOMIC DNA]</scope>
    <source>
        <strain evidence="2">ATCC 50818</strain>
    </source>
</reference>
<dbReference type="GO" id="GO:0051015">
    <property type="term" value="F:actin filament binding"/>
    <property type="evidence" value="ECO:0007669"/>
    <property type="project" value="TreeGrafter"/>
</dbReference>
<dbReference type="GO" id="GO:0005829">
    <property type="term" value="C:cytosol"/>
    <property type="evidence" value="ECO:0007669"/>
    <property type="project" value="TreeGrafter"/>
</dbReference>
<evidence type="ECO:0000313" key="2">
    <source>
        <dbReference type="EMBL" id="EGD75282.1"/>
    </source>
</evidence>
<proteinExistence type="predicted"/>
<protein>
    <recommendedName>
        <fullName evidence="1">Formin GTPase-binding domain-containing protein</fullName>
    </recommendedName>
</protein>
<dbReference type="InterPro" id="IPR016024">
    <property type="entry name" value="ARM-type_fold"/>
</dbReference>
<keyword evidence="3" id="KW-1185">Reference proteome</keyword>
<dbReference type="GO" id="GO:0031267">
    <property type="term" value="F:small GTPase binding"/>
    <property type="evidence" value="ECO:0007669"/>
    <property type="project" value="InterPro"/>
</dbReference>
<sequence>MSKKTLRGTRLKRSDVSMPEGAVMTQNVVDADMPPMPEQHLLDQQLLQVLESMNIPKAKVQEMLQQPNQKKWQLVWGQYKHKVRHTPGHYLNSLVAHLEARDKQRRKKSKSLKLPSGIESPATILRNIEIALRTNPLSWVKEFIGYEPPYDEKDKTVTRRSGGLNILMEYFASMSDSTR</sequence>
<dbReference type="STRING" id="946362.F2UF82"/>
<dbReference type="RefSeq" id="XP_004992335.1">
    <property type="nucleotide sequence ID" value="XM_004992278.1"/>
</dbReference>
<dbReference type="Pfam" id="PF06371">
    <property type="entry name" value="Drf_GBD"/>
    <property type="match status" value="1"/>
</dbReference>
<dbReference type="GO" id="GO:0016477">
    <property type="term" value="P:cell migration"/>
    <property type="evidence" value="ECO:0007669"/>
    <property type="project" value="TreeGrafter"/>
</dbReference>
<dbReference type="GeneID" id="16072895"/>
<dbReference type="GO" id="GO:0030866">
    <property type="term" value="P:cortical actin cytoskeleton organization"/>
    <property type="evidence" value="ECO:0007669"/>
    <property type="project" value="TreeGrafter"/>
</dbReference>
<dbReference type="GO" id="GO:0008360">
    <property type="term" value="P:regulation of cell shape"/>
    <property type="evidence" value="ECO:0007669"/>
    <property type="project" value="TreeGrafter"/>
</dbReference>
<evidence type="ECO:0000259" key="1">
    <source>
        <dbReference type="SMART" id="SM01140"/>
    </source>
</evidence>
<dbReference type="Proteomes" id="UP000007799">
    <property type="component" value="Unassembled WGS sequence"/>
</dbReference>
<dbReference type="SUPFAM" id="SSF48371">
    <property type="entry name" value="ARM repeat"/>
    <property type="match status" value="1"/>
</dbReference>
<dbReference type="PANTHER" id="PTHR45857:SF4">
    <property type="entry name" value="FORMIN-LIKE PROTEIN"/>
    <property type="match status" value="1"/>
</dbReference>
<evidence type="ECO:0000313" key="3">
    <source>
        <dbReference type="Proteomes" id="UP000007799"/>
    </source>
</evidence>
<dbReference type="KEGG" id="sre:PTSG_06934"/>